<reference evidence="2 3" key="1">
    <citation type="submission" date="2016-10" db="EMBL/GenBank/DDBJ databases">
        <authorList>
            <person name="de Groot N.N."/>
        </authorList>
    </citation>
    <scope>NUCLEOTIDE SEQUENCE [LARGE SCALE GENOMIC DNA]</scope>
    <source>
        <strain evidence="2 3">CCM7597</strain>
    </source>
</reference>
<name>A0A1H4GCA4_9BACI</name>
<keyword evidence="1" id="KW-0472">Membrane</keyword>
<dbReference type="AlphaFoldDB" id="A0A1H4GCA4"/>
<keyword evidence="1" id="KW-0812">Transmembrane</keyword>
<keyword evidence="1" id="KW-1133">Transmembrane helix</keyword>
<organism evidence="2 3">
    <name type="scientific">Thalassobacillus cyri</name>
    <dbReference type="NCBI Taxonomy" id="571932"/>
    <lineage>
        <taxon>Bacteria</taxon>
        <taxon>Bacillati</taxon>
        <taxon>Bacillota</taxon>
        <taxon>Bacilli</taxon>
        <taxon>Bacillales</taxon>
        <taxon>Bacillaceae</taxon>
        <taxon>Thalassobacillus</taxon>
    </lineage>
</organism>
<evidence type="ECO:0000313" key="3">
    <source>
        <dbReference type="Proteomes" id="UP000198584"/>
    </source>
</evidence>
<keyword evidence="3" id="KW-1185">Reference proteome</keyword>
<dbReference type="Proteomes" id="UP000198584">
    <property type="component" value="Unassembled WGS sequence"/>
</dbReference>
<dbReference type="OrthoDB" id="2696663at2"/>
<evidence type="ECO:0000313" key="2">
    <source>
        <dbReference type="EMBL" id="SEB07097.1"/>
    </source>
</evidence>
<accession>A0A1H4GCA4</accession>
<evidence type="ECO:0000256" key="1">
    <source>
        <dbReference type="SAM" id="Phobius"/>
    </source>
</evidence>
<sequence length="61" mass="7124">MTWVLIFAAITVLSVVIALNKKRPIFLVVPFLSVFIFMLVKIIMIPVPFWETIRFIFNLRG</sequence>
<protein>
    <submittedName>
        <fullName evidence="2">Uncharacterized protein</fullName>
    </submittedName>
</protein>
<proteinExistence type="predicted"/>
<gene>
    <name evidence="2" type="ORF">SAMN05421743_11522</name>
</gene>
<dbReference type="STRING" id="571932.SAMN05421743_11522"/>
<dbReference type="RefSeq" id="WP_093045951.1">
    <property type="nucleotide sequence ID" value="NZ_FNQR01000015.1"/>
</dbReference>
<dbReference type="EMBL" id="FNQR01000015">
    <property type="protein sequence ID" value="SEB07097.1"/>
    <property type="molecule type" value="Genomic_DNA"/>
</dbReference>
<feature type="transmembrane region" description="Helical" evidence="1">
    <location>
        <begin position="28"/>
        <end position="50"/>
    </location>
</feature>